<feature type="transmembrane region" description="Helical" evidence="7">
    <location>
        <begin position="187"/>
        <end position="209"/>
    </location>
</feature>
<evidence type="ECO:0000256" key="6">
    <source>
        <dbReference type="ARBA" id="ARBA00023014"/>
    </source>
</evidence>
<proteinExistence type="predicted"/>
<dbReference type="InterPro" id="IPR032879">
    <property type="entry name" value="FixG_C"/>
</dbReference>
<keyword evidence="7" id="KW-0812">Transmembrane</keyword>
<dbReference type="NCBIfam" id="TIGR02745">
    <property type="entry name" value="ccoG_rdxA_fixG"/>
    <property type="match status" value="1"/>
</dbReference>
<evidence type="ECO:0000259" key="8">
    <source>
        <dbReference type="PROSITE" id="PS51379"/>
    </source>
</evidence>
<evidence type="ECO:0000256" key="4">
    <source>
        <dbReference type="ARBA" id="ARBA00022982"/>
    </source>
</evidence>
<keyword evidence="1" id="KW-0813">Transport</keyword>
<dbReference type="InterPro" id="IPR014116">
    <property type="entry name" value="Cyt_c_oxidase_cbb3_FixG"/>
</dbReference>
<keyword evidence="4" id="KW-0249">Electron transport</keyword>
<evidence type="ECO:0000256" key="1">
    <source>
        <dbReference type="ARBA" id="ARBA00022448"/>
    </source>
</evidence>
<feature type="transmembrane region" description="Helical" evidence="7">
    <location>
        <begin position="338"/>
        <end position="358"/>
    </location>
</feature>
<dbReference type="InterPro" id="IPR009051">
    <property type="entry name" value="Helical_ferredxn"/>
</dbReference>
<dbReference type="InterPro" id="IPR017900">
    <property type="entry name" value="4Fe4S_Fe_S_CS"/>
</dbReference>
<dbReference type="InterPro" id="IPR013783">
    <property type="entry name" value="Ig-like_fold"/>
</dbReference>
<evidence type="ECO:0000256" key="7">
    <source>
        <dbReference type="SAM" id="Phobius"/>
    </source>
</evidence>
<keyword evidence="6" id="KW-0411">Iron-sulfur</keyword>
<feature type="transmembrane region" description="Helical" evidence="7">
    <location>
        <begin position="42"/>
        <end position="62"/>
    </location>
</feature>
<feature type="domain" description="4Fe-4S ferredoxin-type" evidence="8">
    <location>
        <begin position="256"/>
        <end position="289"/>
    </location>
</feature>
<dbReference type="FunFam" id="1.10.1060.10:FF:000015">
    <property type="entry name" value="Cytochrome c oxidase accessory protein CcoG"/>
    <property type="match status" value="1"/>
</dbReference>
<evidence type="ECO:0000256" key="5">
    <source>
        <dbReference type="ARBA" id="ARBA00023004"/>
    </source>
</evidence>
<keyword evidence="2" id="KW-0004">4Fe-4S</keyword>
<dbReference type="SUPFAM" id="SSF54862">
    <property type="entry name" value="4Fe-4S ferredoxins"/>
    <property type="match status" value="1"/>
</dbReference>
<reference evidence="9" key="1">
    <citation type="submission" date="2022-07" db="EMBL/GenBank/DDBJ databases">
        <title>Complete genome sequence of Salinispirillum sp. LH10-3-1 capable of multiple carbohydrate inversion isolated from a soda lake.</title>
        <authorList>
            <person name="Liu J."/>
            <person name="Zhai Y."/>
            <person name="Zhang H."/>
            <person name="Yang H."/>
            <person name="Qu J."/>
            <person name="Li J."/>
        </authorList>
    </citation>
    <scope>NUCLEOTIDE SEQUENCE</scope>
    <source>
        <strain evidence="9">LH 10-3-1</strain>
    </source>
</reference>
<dbReference type="GO" id="GO:0051539">
    <property type="term" value="F:4 iron, 4 sulfur cluster binding"/>
    <property type="evidence" value="ECO:0007669"/>
    <property type="project" value="UniProtKB-KW"/>
</dbReference>
<dbReference type="AlphaFoldDB" id="A0AB38YD50"/>
<dbReference type="Gene3D" id="1.10.1060.10">
    <property type="entry name" value="Alpha-helical ferredoxin"/>
    <property type="match status" value="1"/>
</dbReference>
<dbReference type="RefSeq" id="WP_304994591.1">
    <property type="nucleotide sequence ID" value="NZ_CP101717.1"/>
</dbReference>
<dbReference type="PANTHER" id="PTHR30176:SF3">
    <property type="entry name" value="FERREDOXIN-TYPE PROTEIN NAPH"/>
    <property type="match status" value="1"/>
</dbReference>
<dbReference type="EMBL" id="CP101717">
    <property type="protein sequence ID" value="WLD57305.1"/>
    <property type="molecule type" value="Genomic_DNA"/>
</dbReference>
<dbReference type="Pfam" id="PF13746">
    <property type="entry name" value="Fer4_18"/>
    <property type="match status" value="1"/>
</dbReference>
<dbReference type="InterPro" id="IPR017896">
    <property type="entry name" value="4Fe4S_Fe-S-bd"/>
</dbReference>
<dbReference type="PROSITE" id="PS51379">
    <property type="entry name" value="4FE4S_FER_2"/>
    <property type="match status" value="1"/>
</dbReference>
<dbReference type="GO" id="GO:0005886">
    <property type="term" value="C:plasma membrane"/>
    <property type="evidence" value="ECO:0007669"/>
    <property type="project" value="TreeGrafter"/>
</dbReference>
<evidence type="ECO:0000256" key="2">
    <source>
        <dbReference type="ARBA" id="ARBA00022485"/>
    </source>
</evidence>
<accession>A0AB38YD50</accession>
<keyword evidence="5" id="KW-0408">Iron</keyword>
<organism evidence="9">
    <name type="scientific">Salinispirillum sp. LH 10-3-1</name>
    <dbReference type="NCBI Taxonomy" id="2952525"/>
    <lineage>
        <taxon>Bacteria</taxon>
        <taxon>Pseudomonadati</taxon>
        <taxon>Pseudomonadota</taxon>
        <taxon>Gammaproteobacteria</taxon>
        <taxon>Oceanospirillales</taxon>
        <taxon>Saccharospirillaceae</taxon>
        <taxon>Salinispirillum</taxon>
    </lineage>
</organism>
<name>A0AB38YD50_9GAMM</name>
<sequence>MPEKIDVQDITPTTNDAVQQYSMYVAPEKIYIRRIKGLFRNLRFVGVLFLFLLYFGTVWLEIDGRQAVWFDLGSRQFHIFTVTFWPQDFFLLSFALIICAFGLFFITVFAGRVWCGYTCPQSVWTWIFVFIEEKTEGKRNARIKLDAQSWSAQKILRKTAKHTGWVLVAIATAITFVGYFVPIRELISGLVTFNVGGWVLFWVGFFTLATYGNAGWMREQVCIYMCPYARFQAAMFDQDTLIVSYDTARGEPRGSRKKSVDPRAEGLGDCIDCDLCVQVCPVGIDIRDGLQYECISCAACVDACDSVMEQMNYPKGLVRYTTEHNLSGQQTKILRPRLLGYGLVLLAMFVVMAVFLASRVPAQLDVIRDRGALHRVTPYGMVENSYTLRLMNMDQQARTFRLEVSGVEGLTLISPAEIRVSAGESVNIPVRVETEPSRLDRPSADIFFYAVAIDDSGIRVEKESRFFGPSSFR</sequence>
<evidence type="ECO:0000256" key="3">
    <source>
        <dbReference type="ARBA" id="ARBA00022723"/>
    </source>
</evidence>
<dbReference type="PANTHER" id="PTHR30176">
    <property type="entry name" value="FERREDOXIN-TYPE PROTEIN NAPH"/>
    <property type="match status" value="1"/>
</dbReference>
<evidence type="ECO:0000313" key="9">
    <source>
        <dbReference type="EMBL" id="WLD57305.1"/>
    </source>
</evidence>
<dbReference type="GO" id="GO:0046872">
    <property type="term" value="F:metal ion binding"/>
    <property type="evidence" value="ECO:0007669"/>
    <property type="project" value="UniProtKB-KW"/>
</dbReference>
<keyword evidence="7" id="KW-1133">Transmembrane helix</keyword>
<gene>
    <name evidence="9" type="primary">ccoG</name>
    <name evidence="9" type="ORF">NFC81_11325</name>
</gene>
<dbReference type="Gene3D" id="2.60.40.10">
    <property type="entry name" value="Immunoglobulins"/>
    <property type="match status" value="1"/>
</dbReference>
<protein>
    <submittedName>
        <fullName evidence="9">Cytochrome c oxidase accessory protein CcoG</fullName>
    </submittedName>
</protein>
<feature type="transmembrane region" description="Helical" evidence="7">
    <location>
        <begin position="163"/>
        <end position="181"/>
    </location>
</feature>
<feature type="transmembrane region" description="Helical" evidence="7">
    <location>
        <begin position="89"/>
        <end position="110"/>
    </location>
</feature>
<keyword evidence="3" id="KW-0479">Metal-binding</keyword>
<dbReference type="PROSITE" id="PS00198">
    <property type="entry name" value="4FE4S_FER_1"/>
    <property type="match status" value="1"/>
</dbReference>
<dbReference type="InterPro" id="IPR051684">
    <property type="entry name" value="Electron_Trans/Redox"/>
</dbReference>
<dbReference type="Pfam" id="PF11614">
    <property type="entry name" value="FixG_C"/>
    <property type="match status" value="1"/>
</dbReference>
<keyword evidence="7" id="KW-0472">Membrane</keyword>